<organism evidence="1 2">
    <name type="scientific">Tagetes erecta</name>
    <name type="common">African marigold</name>
    <dbReference type="NCBI Taxonomy" id="13708"/>
    <lineage>
        <taxon>Eukaryota</taxon>
        <taxon>Viridiplantae</taxon>
        <taxon>Streptophyta</taxon>
        <taxon>Embryophyta</taxon>
        <taxon>Tracheophyta</taxon>
        <taxon>Spermatophyta</taxon>
        <taxon>Magnoliopsida</taxon>
        <taxon>eudicotyledons</taxon>
        <taxon>Gunneridae</taxon>
        <taxon>Pentapetalae</taxon>
        <taxon>asterids</taxon>
        <taxon>campanulids</taxon>
        <taxon>Asterales</taxon>
        <taxon>Asteraceae</taxon>
        <taxon>Asteroideae</taxon>
        <taxon>Heliantheae alliance</taxon>
        <taxon>Tageteae</taxon>
        <taxon>Tagetes</taxon>
    </lineage>
</organism>
<dbReference type="Proteomes" id="UP001229421">
    <property type="component" value="Unassembled WGS sequence"/>
</dbReference>
<gene>
    <name evidence="1" type="ORF">QVD17_04138</name>
</gene>
<reference evidence="1" key="1">
    <citation type="journal article" date="2023" name="bioRxiv">
        <title>Improved chromosome-level genome assembly for marigold (Tagetes erecta).</title>
        <authorList>
            <person name="Jiang F."/>
            <person name="Yuan L."/>
            <person name="Wang S."/>
            <person name="Wang H."/>
            <person name="Xu D."/>
            <person name="Wang A."/>
            <person name="Fan W."/>
        </authorList>
    </citation>
    <scope>NUCLEOTIDE SEQUENCE</scope>
    <source>
        <strain evidence="1">WSJ</strain>
        <tissue evidence="1">Leaf</tissue>
    </source>
</reference>
<dbReference type="AlphaFoldDB" id="A0AAD8PAH1"/>
<evidence type="ECO:0000313" key="2">
    <source>
        <dbReference type="Proteomes" id="UP001229421"/>
    </source>
</evidence>
<accession>A0AAD8PAH1</accession>
<name>A0AAD8PAH1_TARER</name>
<evidence type="ECO:0000313" key="1">
    <source>
        <dbReference type="EMBL" id="KAK1438331.1"/>
    </source>
</evidence>
<dbReference type="EMBL" id="JAUHHV010000001">
    <property type="protein sequence ID" value="KAK1438331.1"/>
    <property type="molecule type" value="Genomic_DNA"/>
</dbReference>
<protein>
    <submittedName>
        <fullName evidence="1">Uncharacterized protein</fullName>
    </submittedName>
</protein>
<sequence>MSIFVEAEYLCLAPKNLFVAQLTMLSRVTCEDRISQISMRSRWRCNRSGWWRRRRNGRSCRQRNGGRGGRRLR</sequence>
<comment type="caution">
    <text evidence="1">The sequence shown here is derived from an EMBL/GenBank/DDBJ whole genome shotgun (WGS) entry which is preliminary data.</text>
</comment>
<keyword evidence="2" id="KW-1185">Reference proteome</keyword>
<proteinExistence type="predicted"/>